<organism evidence="7 8">
    <name type="scientific">Catenulispora subtropica</name>
    <dbReference type="NCBI Taxonomy" id="450798"/>
    <lineage>
        <taxon>Bacteria</taxon>
        <taxon>Bacillati</taxon>
        <taxon>Actinomycetota</taxon>
        <taxon>Actinomycetes</taxon>
        <taxon>Catenulisporales</taxon>
        <taxon>Catenulisporaceae</taxon>
        <taxon>Catenulispora</taxon>
    </lineage>
</organism>
<dbReference type="InterPro" id="IPR044068">
    <property type="entry name" value="CB"/>
</dbReference>
<dbReference type="Proteomes" id="UP001499854">
    <property type="component" value="Unassembled WGS sequence"/>
</dbReference>
<dbReference type="InterPro" id="IPR010998">
    <property type="entry name" value="Integrase_recombinase_N"/>
</dbReference>
<accession>A0ABN2RAU9</accession>
<dbReference type="InterPro" id="IPR050090">
    <property type="entry name" value="Tyrosine_recombinase_XerCD"/>
</dbReference>
<evidence type="ECO:0000259" key="5">
    <source>
        <dbReference type="PROSITE" id="PS51898"/>
    </source>
</evidence>
<evidence type="ECO:0000256" key="4">
    <source>
        <dbReference type="PROSITE-ProRule" id="PRU01248"/>
    </source>
</evidence>
<comment type="caution">
    <text evidence="7">The sequence shown here is derived from an EMBL/GenBank/DDBJ whole genome shotgun (WGS) entry which is preliminary data.</text>
</comment>
<gene>
    <name evidence="7" type="ORF">GCM10009838_25120</name>
</gene>
<dbReference type="PANTHER" id="PTHR30349:SF91">
    <property type="entry name" value="INTA PROTEIN"/>
    <property type="match status" value="1"/>
</dbReference>
<reference evidence="7 8" key="1">
    <citation type="journal article" date="2019" name="Int. J. Syst. Evol. Microbiol.">
        <title>The Global Catalogue of Microorganisms (GCM) 10K type strain sequencing project: providing services to taxonomists for standard genome sequencing and annotation.</title>
        <authorList>
            <consortium name="The Broad Institute Genomics Platform"/>
            <consortium name="The Broad Institute Genome Sequencing Center for Infectious Disease"/>
            <person name="Wu L."/>
            <person name="Ma J."/>
        </authorList>
    </citation>
    <scope>NUCLEOTIDE SEQUENCE [LARGE SCALE GENOMIC DNA]</scope>
    <source>
        <strain evidence="7 8">JCM 16013</strain>
    </source>
</reference>
<sequence>MAKNPIFKKCGCREAVVVDGEPALDAAGKPKMRRLGASCPQLRSGSRWNPKHGTWHFQIEITMTPEPERHLGQGGLATETEAESTITKIRTLIAIADEHDDDPAAALRLRGDIVERLRIALKERRPLPSVEEIRQAANLGIPIINKMTVAEWLTQWLDGKGTIAKGTKRIYASHIDNYLIPHLGTVPLDKLRVAHLQAMFTAIAEEAEIIPAENAARRAMKEAAAKAWKDSNPEAVRLCREQLAGMPPFRRPAQAATRQRIRATLRSALTAACKQQLLTVNVAKLVELESGKRPKALVWNSARVARWRATGEAPSPVMVWTAEQTAIFLEHAAEHPLFALYHLIAFTGLRRGEACGLRWIDLNLDASTMTVAQQMVQIGWETEISKPKSDAGERDVALDALTVGILQAHRRTQAEARLAHGPGWADTGLAFTEPDGTPLHPANVTDQFAALQKVADLPPIRLHDLRHGAASLALAAGIDIKVVSEMLGHSTTVITRDTYTSVYDELKHAAARSIAAAITGARRSSGAA</sequence>
<dbReference type="RefSeq" id="WP_344657140.1">
    <property type="nucleotide sequence ID" value="NZ_BAAAQM010000011.1"/>
</dbReference>
<dbReference type="EMBL" id="BAAAQM010000011">
    <property type="protein sequence ID" value="GAA1966355.1"/>
    <property type="molecule type" value="Genomic_DNA"/>
</dbReference>
<evidence type="ECO:0000313" key="8">
    <source>
        <dbReference type="Proteomes" id="UP001499854"/>
    </source>
</evidence>
<dbReference type="CDD" id="cd01189">
    <property type="entry name" value="INT_ICEBs1_C_like"/>
    <property type="match status" value="1"/>
</dbReference>
<keyword evidence="3" id="KW-0233">DNA recombination</keyword>
<feature type="domain" description="Tyr recombinase" evidence="5">
    <location>
        <begin position="315"/>
        <end position="512"/>
    </location>
</feature>
<evidence type="ECO:0000313" key="7">
    <source>
        <dbReference type="EMBL" id="GAA1966355.1"/>
    </source>
</evidence>
<evidence type="ECO:0000256" key="2">
    <source>
        <dbReference type="ARBA" id="ARBA00023125"/>
    </source>
</evidence>
<dbReference type="InterPro" id="IPR004107">
    <property type="entry name" value="Integrase_SAM-like_N"/>
</dbReference>
<dbReference type="PANTHER" id="PTHR30349">
    <property type="entry name" value="PHAGE INTEGRASE-RELATED"/>
    <property type="match status" value="1"/>
</dbReference>
<dbReference type="Pfam" id="PF00589">
    <property type="entry name" value="Phage_integrase"/>
    <property type="match status" value="1"/>
</dbReference>
<proteinExistence type="predicted"/>
<dbReference type="InterPro" id="IPR013762">
    <property type="entry name" value="Integrase-like_cat_sf"/>
</dbReference>
<dbReference type="Gene3D" id="1.10.150.130">
    <property type="match status" value="1"/>
</dbReference>
<dbReference type="Gene3D" id="1.10.443.10">
    <property type="entry name" value="Intergrase catalytic core"/>
    <property type="match status" value="1"/>
</dbReference>
<keyword evidence="2 4" id="KW-0238">DNA-binding</keyword>
<protein>
    <submittedName>
        <fullName evidence="7">Tyrosine-type recombinase/integrase</fullName>
    </submittedName>
</protein>
<evidence type="ECO:0000259" key="6">
    <source>
        <dbReference type="PROSITE" id="PS51900"/>
    </source>
</evidence>
<evidence type="ECO:0000256" key="1">
    <source>
        <dbReference type="ARBA" id="ARBA00022908"/>
    </source>
</evidence>
<dbReference type="PROSITE" id="PS51898">
    <property type="entry name" value="TYR_RECOMBINASE"/>
    <property type="match status" value="1"/>
</dbReference>
<dbReference type="SUPFAM" id="SSF56349">
    <property type="entry name" value="DNA breaking-rejoining enzymes"/>
    <property type="match status" value="1"/>
</dbReference>
<dbReference type="InterPro" id="IPR011010">
    <property type="entry name" value="DNA_brk_join_enz"/>
</dbReference>
<dbReference type="InterPro" id="IPR002104">
    <property type="entry name" value="Integrase_catalytic"/>
</dbReference>
<evidence type="ECO:0000256" key="3">
    <source>
        <dbReference type="ARBA" id="ARBA00023172"/>
    </source>
</evidence>
<feature type="domain" description="Core-binding (CB)" evidence="6">
    <location>
        <begin position="147"/>
        <end position="273"/>
    </location>
</feature>
<keyword evidence="1" id="KW-0229">DNA integration</keyword>
<keyword evidence="8" id="KW-1185">Reference proteome</keyword>
<dbReference type="Pfam" id="PF14659">
    <property type="entry name" value="Phage_int_SAM_3"/>
    <property type="match status" value="1"/>
</dbReference>
<dbReference type="PROSITE" id="PS51900">
    <property type="entry name" value="CB"/>
    <property type="match status" value="1"/>
</dbReference>
<name>A0ABN2RAU9_9ACTN</name>